<organism evidence="1 2">
    <name type="scientific">Hyalomma asiaticum</name>
    <name type="common">Tick</name>
    <dbReference type="NCBI Taxonomy" id="266040"/>
    <lineage>
        <taxon>Eukaryota</taxon>
        <taxon>Metazoa</taxon>
        <taxon>Ecdysozoa</taxon>
        <taxon>Arthropoda</taxon>
        <taxon>Chelicerata</taxon>
        <taxon>Arachnida</taxon>
        <taxon>Acari</taxon>
        <taxon>Parasitiformes</taxon>
        <taxon>Ixodida</taxon>
        <taxon>Ixodoidea</taxon>
        <taxon>Ixodidae</taxon>
        <taxon>Hyalomminae</taxon>
        <taxon>Hyalomma</taxon>
    </lineage>
</organism>
<accession>A0ACB7S1U5</accession>
<reference evidence="1" key="1">
    <citation type="submission" date="2020-05" db="EMBL/GenBank/DDBJ databases">
        <title>Large-scale comparative analyses of tick genomes elucidate their genetic diversity and vector capacities.</title>
        <authorList>
            <person name="Jia N."/>
            <person name="Wang J."/>
            <person name="Shi W."/>
            <person name="Du L."/>
            <person name="Sun Y."/>
            <person name="Zhan W."/>
            <person name="Jiang J."/>
            <person name="Wang Q."/>
            <person name="Zhang B."/>
            <person name="Ji P."/>
            <person name="Sakyi L.B."/>
            <person name="Cui X."/>
            <person name="Yuan T."/>
            <person name="Jiang B."/>
            <person name="Yang W."/>
            <person name="Lam T.T.-Y."/>
            <person name="Chang Q."/>
            <person name="Ding S."/>
            <person name="Wang X."/>
            <person name="Zhu J."/>
            <person name="Ruan X."/>
            <person name="Zhao L."/>
            <person name="Wei J."/>
            <person name="Que T."/>
            <person name="Du C."/>
            <person name="Cheng J."/>
            <person name="Dai P."/>
            <person name="Han X."/>
            <person name="Huang E."/>
            <person name="Gao Y."/>
            <person name="Liu J."/>
            <person name="Shao H."/>
            <person name="Ye R."/>
            <person name="Li L."/>
            <person name="Wei W."/>
            <person name="Wang X."/>
            <person name="Wang C."/>
            <person name="Yang T."/>
            <person name="Huo Q."/>
            <person name="Li W."/>
            <person name="Guo W."/>
            <person name="Chen H."/>
            <person name="Zhou L."/>
            <person name="Ni X."/>
            <person name="Tian J."/>
            <person name="Zhou Y."/>
            <person name="Sheng Y."/>
            <person name="Liu T."/>
            <person name="Pan Y."/>
            <person name="Xia L."/>
            <person name="Li J."/>
            <person name="Zhao F."/>
            <person name="Cao W."/>
        </authorList>
    </citation>
    <scope>NUCLEOTIDE SEQUENCE</scope>
    <source>
        <strain evidence="1">Hyas-2018</strain>
    </source>
</reference>
<dbReference type="EMBL" id="CM023486">
    <property type="protein sequence ID" value="KAH6927664.1"/>
    <property type="molecule type" value="Genomic_DNA"/>
</dbReference>
<comment type="caution">
    <text evidence="1">The sequence shown here is derived from an EMBL/GenBank/DDBJ whole genome shotgun (WGS) entry which is preliminary data.</text>
</comment>
<proteinExistence type="predicted"/>
<evidence type="ECO:0000313" key="2">
    <source>
        <dbReference type="Proteomes" id="UP000821845"/>
    </source>
</evidence>
<sequence length="256" mass="29198">MNSSASSLRSLHDHYVLLADPRTRTWFFMGSPVPVMVVIVLYLLFATRLGPWFMRDRKPLNVRGVVVFYNVVMMGLSVYFICFAILYASTRKPGQSVFCWGTDPRPTEHNMFFLTQGWYYMLMKAGEMLDTLFFVLRKKTTHLSFLHLLHHSLALWSVWLVLTLGMTGHVFSVPATQLGRPRGNVRVLRTRRARTCAAAEPVVEEVCNVDPDCTVRSSLAARAHPCVRRLRHAQDTSLGWRTGRSAVRVTVLGLLR</sequence>
<protein>
    <submittedName>
        <fullName evidence="1">Uncharacterized protein</fullName>
    </submittedName>
</protein>
<evidence type="ECO:0000313" key="1">
    <source>
        <dbReference type="EMBL" id="KAH6927664.1"/>
    </source>
</evidence>
<gene>
    <name evidence="1" type="ORF">HPB50_006369</name>
</gene>
<name>A0ACB7S1U5_HYAAI</name>
<dbReference type="Proteomes" id="UP000821845">
    <property type="component" value="Chromosome 6"/>
</dbReference>
<keyword evidence="2" id="KW-1185">Reference proteome</keyword>